<accession>A0A3P8VYR2</accession>
<comment type="similarity">
    <text evidence="3">Belongs to the BRI3 family.</text>
</comment>
<evidence type="ECO:0000256" key="12">
    <source>
        <dbReference type="SAM" id="MobiDB-lite"/>
    </source>
</evidence>
<dbReference type="GeneID" id="103392888"/>
<dbReference type="CTD" id="25798"/>
<dbReference type="FunCoup" id="A0A3P8VYR2">
    <property type="interactions" value="400"/>
</dbReference>
<reference evidence="14" key="3">
    <citation type="submission" date="2025-09" db="UniProtKB">
        <authorList>
            <consortium name="Ensembl"/>
        </authorList>
    </citation>
    <scope>IDENTIFICATION</scope>
</reference>
<dbReference type="OMA" id="YEYGPQQ"/>
<keyword evidence="7 13" id="KW-0472">Membrane</keyword>
<evidence type="ECO:0000256" key="6">
    <source>
        <dbReference type="ARBA" id="ARBA00022989"/>
    </source>
</evidence>
<dbReference type="GO" id="GO:0005765">
    <property type="term" value="C:lysosomal membrane"/>
    <property type="evidence" value="ECO:0007669"/>
    <property type="project" value="UniProtKB-SubCell"/>
</dbReference>
<evidence type="ECO:0000256" key="11">
    <source>
        <dbReference type="ARBA" id="ARBA00046593"/>
    </source>
</evidence>
<proteinExistence type="inferred from homology"/>
<evidence type="ECO:0000313" key="15">
    <source>
        <dbReference type="Proteomes" id="UP000265120"/>
    </source>
</evidence>
<dbReference type="AlphaFoldDB" id="A0A3P8VYR2"/>
<feature type="region of interest" description="Disordered" evidence="12">
    <location>
        <begin position="1"/>
        <end position="20"/>
    </location>
</feature>
<dbReference type="OrthoDB" id="2564984at2759"/>
<dbReference type="Pfam" id="PF10164">
    <property type="entry name" value="BRI3"/>
    <property type="match status" value="1"/>
</dbReference>
<feature type="transmembrane region" description="Helical" evidence="13">
    <location>
        <begin position="105"/>
        <end position="124"/>
    </location>
</feature>
<dbReference type="GO" id="GO:0048471">
    <property type="term" value="C:perinuclear region of cytoplasm"/>
    <property type="evidence" value="ECO:0007669"/>
    <property type="project" value="UniProtKB-SubCell"/>
</dbReference>
<comment type="subunit">
    <text evidence="11">Interacts with BRI3BP. Interacts with MGAT1 and IFITM3.</text>
</comment>
<evidence type="ECO:0000256" key="13">
    <source>
        <dbReference type="SAM" id="Phobius"/>
    </source>
</evidence>
<evidence type="ECO:0000256" key="8">
    <source>
        <dbReference type="ARBA" id="ARBA00023228"/>
    </source>
</evidence>
<name>A0A3P8VYR2_CYNSE</name>
<keyword evidence="5 13" id="KW-0812">Transmembrane</keyword>
<reference evidence="14 15" key="1">
    <citation type="journal article" date="2014" name="Nat. Genet.">
        <title>Whole-genome sequence of a flatfish provides insights into ZW sex chromosome evolution and adaptation to a benthic lifestyle.</title>
        <authorList>
            <person name="Chen S."/>
            <person name="Zhang G."/>
            <person name="Shao C."/>
            <person name="Huang Q."/>
            <person name="Liu G."/>
            <person name="Zhang P."/>
            <person name="Song W."/>
            <person name="An N."/>
            <person name="Chalopin D."/>
            <person name="Volff J.N."/>
            <person name="Hong Y."/>
            <person name="Li Q."/>
            <person name="Sha Z."/>
            <person name="Zhou H."/>
            <person name="Xie M."/>
            <person name="Yu Q."/>
            <person name="Liu Y."/>
            <person name="Xiang H."/>
            <person name="Wang N."/>
            <person name="Wu K."/>
            <person name="Yang C."/>
            <person name="Zhou Q."/>
            <person name="Liao X."/>
            <person name="Yang L."/>
            <person name="Hu Q."/>
            <person name="Zhang J."/>
            <person name="Meng L."/>
            <person name="Jin L."/>
            <person name="Tian Y."/>
            <person name="Lian J."/>
            <person name="Yang J."/>
            <person name="Miao G."/>
            <person name="Liu S."/>
            <person name="Liang Z."/>
            <person name="Yan F."/>
            <person name="Li Y."/>
            <person name="Sun B."/>
            <person name="Zhang H."/>
            <person name="Zhang J."/>
            <person name="Zhu Y."/>
            <person name="Du M."/>
            <person name="Zhao Y."/>
            <person name="Schartl M."/>
            <person name="Tang Q."/>
            <person name="Wang J."/>
        </authorList>
    </citation>
    <scope>NUCLEOTIDE SEQUENCE</scope>
</reference>
<keyword evidence="8" id="KW-0458">Lysosome</keyword>
<dbReference type="GeneTree" id="ENSGT00510000048486"/>
<comment type="subcellular location">
    <subcellularLocation>
        <location evidence="2">Cytoplasm</location>
        <location evidence="2">Perinuclear region</location>
    </subcellularLocation>
    <subcellularLocation>
        <location evidence="1">Lysosome membrane</location>
        <topology evidence="1">Multi-pass membrane protein</topology>
    </subcellularLocation>
</comment>
<evidence type="ECO:0000313" key="14">
    <source>
        <dbReference type="Ensembl" id="ENSCSEP00000019447.1"/>
    </source>
</evidence>
<organism evidence="14 15">
    <name type="scientific">Cynoglossus semilaevis</name>
    <name type="common">Tongue sole</name>
    <dbReference type="NCBI Taxonomy" id="244447"/>
    <lineage>
        <taxon>Eukaryota</taxon>
        <taxon>Metazoa</taxon>
        <taxon>Chordata</taxon>
        <taxon>Craniata</taxon>
        <taxon>Vertebrata</taxon>
        <taxon>Euteleostomi</taxon>
        <taxon>Actinopterygii</taxon>
        <taxon>Neopterygii</taxon>
        <taxon>Teleostei</taxon>
        <taxon>Neoteleostei</taxon>
        <taxon>Acanthomorphata</taxon>
        <taxon>Carangaria</taxon>
        <taxon>Pleuronectiformes</taxon>
        <taxon>Pleuronectoidei</taxon>
        <taxon>Cynoglossidae</taxon>
        <taxon>Cynoglossinae</taxon>
        <taxon>Cynoglossus</taxon>
    </lineage>
</organism>
<protein>
    <recommendedName>
        <fullName evidence="9">Membrane protein BRI3</fullName>
    </recommendedName>
    <alternativeName>
        <fullName evidence="10">Brain protein I3</fullName>
    </alternativeName>
</protein>
<keyword evidence="4" id="KW-0963">Cytoplasm</keyword>
<evidence type="ECO:0000256" key="4">
    <source>
        <dbReference type="ARBA" id="ARBA00022490"/>
    </source>
</evidence>
<dbReference type="InterPro" id="IPR019317">
    <property type="entry name" value="BRI3"/>
</dbReference>
<evidence type="ECO:0000256" key="1">
    <source>
        <dbReference type="ARBA" id="ARBA00004155"/>
    </source>
</evidence>
<dbReference type="Proteomes" id="UP000265120">
    <property type="component" value="Chromosome 17"/>
</dbReference>
<sequence length="137" mass="14643">MVDSKPLLQDRPPAYSTVPGAFDYGPQQPLPQHQQPQHSYGAIPAAAPPPYPYPDVQGYPSAQMGPAVSQEPYAGTYTIIQPSVVVVGGCPACRVGVLEDDFTCLGILCAIVFFPLGILFCFALRQRRCPNCGATFG</sequence>
<evidence type="ECO:0000256" key="10">
    <source>
        <dbReference type="ARBA" id="ARBA00035449"/>
    </source>
</evidence>
<evidence type="ECO:0000256" key="9">
    <source>
        <dbReference type="ARBA" id="ARBA00035284"/>
    </source>
</evidence>
<dbReference type="KEGG" id="csem:103392888"/>
<dbReference type="InParanoid" id="A0A3P8VYR2"/>
<dbReference type="PANTHER" id="PTHR13551:SF1">
    <property type="entry name" value="MEMBRANE PROTEIN BRI3"/>
    <property type="match status" value="1"/>
</dbReference>
<dbReference type="RefSeq" id="XP_024920599.1">
    <property type="nucleotide sequence ID" value="XM_025064831.1"/>
</dbReference>
<reference evidence="14" key="2">
    <citation type="submission" date="2025-08" db="UniProtKB">
        <authorList>
            <consortium name="Ensembl"/>
        </authorList>
    </citation>
    <scope>IDENTIFICATION</scope>
</reference>
<dbReference type="PANTHER" id="PTHR13551">
    <property type="entry name" value="BRAIN PROTEIN I3"/>
    <property type="match status" value="1"/>
</dbReference>
<dbReference type="Ensembl" id="ENSCSET00000019686.1">
    <property type="protein sequence ID" value="ENSCSEP00000019447.1"/>
    <property type="gene ID" value="ENSCSEG00000012438.1"/>
</dbReference>
<evidence type="ECO:0000256" key="2">
    <source>
        <dbReference type="ARBA" id="ARBA00004556"/>
    </source>
</evidence>
<keyword evidence="15" id="KW-1185">Reference proteome</keyword>
<keyword evidence="6 13" id="KW-1133">Transmembrane helix</keyword>
<evidence type="ECO:0000256" key="3">
    <source>
        <dbReference type="ARBA" id="ARBA00008090"/>
    </source>
</evidence>
<evidence type="ECO:0000256" key="5">
    <source>
        <dbReference type="ARBA" id="ARBA00022692"/>
    </source>
</evidence>
<evidence type="ECO:0000256" key="7">
    <source>
        <dbReference type="ARBA" id="ARBA00023136"/>
    </source>
</evidence>